<comment type="caution">
    <text evidence="10">The sequence shown here is derived from an EMBL/GenBank/DDBJ whole genome shotgun (WGS) entry which is preliminary data.</text>
</comment>
<dbReference type="GO" id="GO:0046872">
    <property type="term" value="F:metal ion binding"/>
    <property type="evidence" value="ECO:0007669"/>
    <property type="project" value="UniProtKB-KW"/>
</dbReference>
<evidence type="ECO:0000256" key="8">
    <source>
        <dbReference type="ARBA" id="ARBA00023014"/>
    </source>
</evidence>
<keyword evidence="6" id="KW-0560">Oxidoreductase</keyword>
<keyword evidence="4" id="KW-0479">Metal-binding</keyword>
<dbReference type="PANTHER" id="PTHR47354:SF6">
    <property type="entry name" value="NADH OXIDOREDUCTASE HCR"/>
    <property type="match status" value="1"/>
</dbReference>
<dbReference type="PANTHER" id="PTHR47354">
    <property type="entry name" value="NADH OXIDOREDUCTASE HCR"/>
    <property type="match status" value="1"/>
</dbReference>
<reference evidence="10" key="1">
    <citation type="submission" date="2013-08" db="EMBL/GenBank/DDBJ databases">
        <authorList>
            <person name="Mendez C."/>
            <person name="Richter M."/>
            <person name="Ferrer M."/>
            <person name="Sanchez J."/>
        </authorList>
    </citation>
    <scope>NUCLEOTIDE SEQUENCE</scope>
</reference>
<evidence type="ECO:0000313" key="10">
    <source>
        <dbReference type="EMBL" id="EQD39626.1"/>
    </source>
</evidence>
<evidence type="ECO:0000256" key="4">
    <source>
        <dbReference type="ARBA" id="ARBA00022723"/>
    </source>
</evidence>
<dbReference type="PRINTS" id="PR00410">
    <property type="entry name" value="PHEHYDRXLASE"/>
</dbReference>
<evidence type="ECO:0000256" key="7">
    <source>
        <dbReference type="ARBA" id="ARBA00023004"/>
    </source>
</evidence>
<dbReference type="InterPro" id="IPR001709">
    <property type="entry name" value="Flavoprot_Pyr_Nucl_cyt_Rdtase"/>
</dbReference>
<dbReference type="Pfam" id="PF00175">
    <property type="entry name" value="NAD_binding_1"/>
    <property type="match status" value="1"/>
</dbReference>
<dbReference type="InterPro" id="IPR017927">
    <property type="entry name" value="FAD-bd_FR_type"/>
</dbReference>
<dbReference type="AlphaFoldDB" id="T0YVN5"/>
<name>T0YVN5_9ZZZZ</name>
<dbReference type="SUPFAM" id="SSF52343">
    <property type="entry name" value="Ferredoxin reductase-like, C-terminal NADP-linked domain"/>
    <property type="match status" value="1"/>
</dbReference>
<keyword evidence="3" id="KW-0001">2Fe-2S</keyword>
<dbReference type="GO" id="GO:0051537">
    <property type="term" value="F:2 iron, 2 sulfur cluster binding"/>
    <property type="evidence" value="ECO:0007669"/>
    <property type="project" value="UniProtKB-KW"/>
</dbReference>
<protein>
    <submittedName>
        <fullName evidence="10">Oxidoreductase FAD/NAD(P)-binding domain protein</fullName>
    </submittedName>
</protein>
<keyword evidence="7" id="KW-0408">Iron</keyword>
<gene>
    <name evidence="10" type="ORF">B2A_11169</name>
</gene>
<dbReference type="InterPro" id="IPR050415">
    <property type="entry name" value="MRET"/>
</dbReference>
<accession>T0YVN5</accession>
<keyword evidence="2" id="KW-0285">Flavoprotein</keyword>
<dbReference type="InterPro" id="IPR017938">
    <property type="entry name" value="Riboflavin_synthase-like_b-brl"/>
</dbReference>
<sequence>MTESPHKISVNQKPYVLTEILKDTPDVSVFRYKAQDMSTLSFDPGMFVMLTYIDKSTNEKITRAFSVASAPNSDTVDFFIHMVHGKLTTKLESARVGDVYYMTGPYGQFRFIPSQDKKVLFIAGGTGLAPFMSMLKEIDAQKAGTDIVLLYSIRFPNEIIRKDELEELEKRLNIRMVITVTRPQENDGWTGEKGHIDSNMIAKYASDLNERTTYICGPLAFVKAMKDALAGLNVNPDKIKADVWG</sequence>
<dbReference type="GO" id="GO:0006221">
    <property type="term" value="P:pyrimidine nucleotide biosynthetic process"/>
    <property type="evidence" value="ECO:0007669"/>
    <property type="project" value="InterPro"/>
</dbReference>
<evidence type="ECO:0000256" key="3">
    <source>
        <dbReference type="ARBA" id="ARBA00022714"/>
    </source>
</evidence>
<feature type="domain" description="FAD-binding FR-type" evidence="9">
    <location>
        <begin position="10"/>
        <end position="112"/>
    </location>
</feature>
<evidence type="ECO:0000256" key="2">
    <source>
        <dbReference type="ARBA" id="ARBA00022630"/>
    </source>
</evidence>
<dbReference type="PIRSF" id="PIRSF006816">
    <property type="entry name" value="Cyc3_hyd_g"/>
    <property type="match status" value="1"/>
</dbReference>
<dbReference type="EMBL" id="AUZZ01008053">
    <property type="protein sequence ID" value="EQD39626.1"/>
    <property type="molecule type" value="Genomic_DNA"/>
</dbReference>
<reference evidence="10" key="2">
    <citation type="journal article" date="2014" name="ISME J.">
        <title>Microbial stratification in low pH oxic and suboxic macroscopic growths along an acid mine drainage.</title>
        <authorList>
            <person name="Mendez-Garcia C."/>
            <person name="Mesa V."/>
            <person name="Sprenger R.R."/>
            <person name="Richter M."/>
            <person name="Diez M.S."/>
            <person name="Solano J."/>
            <person name="Bargiela R."/>
            <person name="Golyshina O.V."/>
            <person name="Manteca A."/>
            <person name="Ramos J.L."/>
            <person name="Gallego J.R."/>
            <person name="Llorente I."/>
            <person name="Martins Dos Santos V.A."/>
            <person name="Jensen O.N."/>
            <person name="Pelaez A.I."/>
            <person name="Sanchez J."/>
            <person name="Ferrer M."/>
        </authorList>
    </citation>
    <scope>NUCLEOTIDE SEQUENCE</scope>
</reference>
<evidence type="ECO:0000256" key="5">
    <source>
        <dbReference type="ARBA" id="ARBA00022827"/>
    </source>
</evidence>
<dbReference type="Gene3D" id="3.40.50.80">
    <property type="entry name" value="Nucleotide-binding domain of ferredoxin-NADP reductase (FNR) module"/>
    <property type="match status" value="1"/>
</dbReference>
<dbReference type="InterPro" id="IPR012165">
    <property type="entry name" value="Cyt_c3_hydrogenase_gsu"/>
</dbReference>
<dbReference type="InterPro" id="IPR001433">
    <property type="entry name" value="OxRdtase_FAD/NAD-bd"/>
</dbReference>
<evidence type="ECO:0000259" key="9">
    <source>
        <dbReference type="PROSITE" id="PS51384"/>
    </source>
</evidence>
<evidence type="ECO:0000256" key="1">
    <source>
        <dbReference type="ARBA" id="ARBA00001974"/>
    </source>
</evidence>
<evidence type="ECO:0000256" key="6">
    <source>
        <dbReference type="ARBA" id="ARBA00023002"/>
    </source>
</evidence>
<dbReference type="Pfam" id="PF00970">
    <property type="entry name" value="FAD_binding_6"/>
    <property type="match status" value="1"/>
</dbReference>
<keyword evidence="8" id="KW-0411">Iron-sulfur</keyword>
<keyword evidence="5" id="KW-0274">FAD</keyword>
<dbReference type="GO" id="GO:0050660">
    <property type="term" value="F:flavin adenine dinucleotide binding"/>
    <property type="evidence" value="ECO:0007669"/>
    <property type="project" value="InterPro"/>
</dbReference>
<organism evidence="10">
    <name type="scientific">mine drainage metagenome</name>
    <dbReference type="NCBI Taxonomy" id="410659"/>
    <lineage>
        <taxon>unclassified sequences</taxon>
        <taxon>metagenomes</taxon>
        <taxon>ecological metagenomes</taxon>
    </lineage>
</organism>
<dbReference type="SUPFAM" id="SSF63380">
    <property type="entry name" value="Riboflavin synthase domain-like"/>
    <property type="match status" value="1"/>
</dbReference>
<comment type="cofactor">
    <cofactor evidence="1">
        <name>FAD</name>
        <dbReference type="ChEBI" id="CHEBI:57692"/>
    </cofactor>
</comment>
<dbReference type="PRINTS" id="PR00371">
    <property type="entry name" value="FPNCR"/>
</dbReference>
<dbReference type="Gene3D" id="2.40.30.10">
    <property type="entry name" value="Translation factors"/>
    <property type="match status" value="1"/>
</dbReference>
<dbReference type="InterPro" id="IPR008333">
    <property type="entry name" value="Cbr1-like_FAD-bd_dom"/>
</dbReference>
<dbReference type="PROSITE" id="PS51384">
    <property type="entry name" value="FAD_FR"/>
    <property type="match status" value="1"/>
</dbReference>
<proteinExistence type="predicted"/>
<dbReference type="GO" id="GO:0016491">
    <property type="term" value="F:oxidoreductase activity"/>
    <property type="evidence" value="ECO:0007669"/>
    <property type="project" value="UniProtKB-KW"/>
</dbReference>
<dbReference type="InterPro" id="IPR039261">
    <property type="entry name" value="FNR_nucleotide-bd"/>
</dbReference>